<reference evidence="2" key="1">
    <citation type="journal article" date="2019" name="Int. J. Syst. Evol. Microbiol.">
        <title>The Global Catalogue of Microorganisms (GCM) 10K type strain sequencing project: providing services to taxonomists for standard genome sequencing and annotation.</title>
        <authorList>
            <consortium name="The Broad Institute Genomics Platform"/>
            <consortium name="The Broad Institute Genome Sequencing Center for Infectious Disease"/>
            <person name="Wu L."/>
            <person name="Ma J."/>
        </authorList>
    </citation>
    <scope>NUCLEOTIDE SEQUENCE [LARGE SCALE GENOMIC DNA]</scope>
    <source>
        <strain evidence="2">KCTC 13528</strain>
    </source>
</reference>
<dbReference type="RefSeq" id="WP_204729689.1">
    <property type="nucleotide sequence ID" value="NZ_JAFBDK010000009.1"/>
</dbReference>
<protein>
    <recommendedName>
        <fullName evidence="3">SnoaL-like domain-containing protein</fullName>
    </recommendedName>
</protein>
<dbReference type="EMBL" id="JBHUPG010000005">
    <property type="protein sequence ID" value="MFD2911014.1"/>
    <property type="molecule type" value="Genomic_DNA"/>
</dbReference>
<accession>A0ABW5ZDK6</accession>
<sequence length="131" mass="15327">MEKTIEAFIEAWKDSSITRLTDLIHPQYQAREIRNGQAEDFGYEESVKGWSDAFQSISSGMNEWVIEERARFQLNHNEMTVVIWVTVKSDDDQQSNGSLFFETFREEEGQTMLVRSYIETGVLREYGHFSD</sequence>
<comment type="caution">
    <text evidence="1">The sequence shown here is derived from an EMBL/GenBank/DDBJ whole genome shotgun (WGS) entry which is preliminary data.</text>
</comment>
<proteinExistence type="predicted"/>
<dbReference type="Proteomes" id="UP001597561">
    <property type="component" value="Unassembled WGS sequence"/>
</dbReference>
<name>A0ABW5ZDK6_9BACL</name>
<keyword evidence="2" id="KW-1185">Reference proteome</keyword>
<evidence type="ECO:0000313" key="1">
    <source>
        <dbReference type="EMBL" id="MFD2911014.1"/>
    </source>
</evidence>
<gene>
    <name evidence="1" type="ORF">ACFS5P_03945</name>
</gene>
<evidence type="ECO:0000313" key="2">
    <source>
        <dbReference type="Proteomes" id="UP001597561"/>
    </source>
</evidence>
<evidence type="ECO:0008006" key="3">
    <source>
        <dbReference type="Google" id="ProtNLM"/>
    </source>
</evidence>
<organism evidence="1 2">
    <name type="scientific">Jeotgalibacillus terrae</name>
    <dbReference type="NCBI Taxonomy" id="587735"/>
    <lineage>
        <taxon>Bacteria</taxon>
        <taxon>Bacillati</taxon>
        <taxon>Bacillota</taxon>
        <taxon>Bacilli</taxon>
        <taxon>Bacillales</taxon>
        <taxon>Caryophanaceae</taxon>
        <taxon>Jeotgalibacillus</taxon>
    </lineage>
</organism>